<feature type="domain" description="Rhodopsin" evidence="2">
    <location>
        <begin position="42"/>
        <end position="278"/>
    </location>
</feature>
<protein>
    <recommendedName>
        <fullName evidence="2">Rhodopsin domain-containing protein</fullName>
    </recommendedName>
</protein>
<feature type="transmembrane region" description="Helical" evidence="1">
    <location>
        <begin position="139"/>
        <end position="161"/>
    </location>
</feature>
<organism evidence="3 4">
    <name type="scientific">Cochliobolus sativus</name>
    <name type="common">Common root rot and spot blotch fungus</name>
    <name type="synonym">Bipolaris sorokiniana</name>
    <dbReference type="NCBI Taxonomy" id="45130"/>
    <lineage>
        <taxon>Eukaryota</taxon>
        <taxon>Fungi</taxon>
        <taxon>Dikarya</taxon>
        <taxon>Ascomycota</taxon>
        <taxon>Pezizomycotina</taxon>
        <taxon>Dothideomycetes</taxon>
        <taxon>Pleosporomycetidae</taxon>
        <taxon>Pleosporales</taxon>
        <taxon>Pleosporineae</taxon>
        <taxon>Pleosporaceae</taxon>
        <taxon>Bipolaris</taxon>
    </lineage>
</organism>
<feature type="transmembrane region" description="Helical" evidence="1">
    <location>
        <begin position="60"/>
        <end position="86"/>
    </location>
</feature>
<dbReference type="PANTHER" id="PTHR39614">
    <property type="entry name" value="INTEGRAL MEMBRANE PROTEIN"/>
    <property type="match status" value="1"/>
</dbReference>
<keyword evidence="1" id="KW-1133">Transmembrane helix</keyword>
<dbReference type="AlphaFoldDB" id="A0A8H6DV86"/>
<feature type="transmembrane region" description="Helical" evidence="1">
    <location>
        <begin position="181"/>
        <end position="202"/>
    </location>
</feature>
<evidence type="ECO:0000256" key="1">
    <source>
        <dbReference type="SAM" id="Phobius"/>
    </source>
</evidence>
<proteinExistence type="predicted"/>
<feature type="transmembrane region" description="Helical" evidence="1">
    <location>
        <begin position="25"/>
        <end position="48"/>
    </location>
</feature>
<comment type="caution">
    <text evidence="3">The sequence shown here is derived from an EMBL/GenBank/DDBJ whole genome shotgun (WGS) entry which is preliminary data.</text>
</comment>
<feature type="transmembrane region" description="Helical" evidence="1">
    <location>
        <begin position="106"/>
        <end position="127"/>
    </location>
</feature>
<evidence type="ECO:0000259" key="2">
    <source>
        <dbReference type="Pfam" id="PF20684"/>
    </source>
</evidence>
<dbReference type="InterPro" id="IPR049326">
    <property type="entry name" value="Rhodopsin_dom_fungi"/>
</dbReference>
<dbReference type="Proteomes" id="UP000624244">
    <property type="component" value="Unassembled WGS sequence"/>
</dbReference>
<evidence type="ECO:0000313" key="4">
    <source>
        <dbReference type="Proteomes" id="UP000624244"/>
    </source>
</evidence>
<gene>
    <name evidence="3" type="ORF">GGP41_008953</name>
</gene>
<keyword evidence="1" id="KW-0472">Membrane</keyword>
<name>A0A8H6DV86_COCSA</name>
<accession>A0A8H6DV86</accession>
<dbReference type="EMBL" id="WNKQ01000012">
    <property type="protein sequence ID" value="KAF5847710.1"/>
    <property type="molecule type" value="Genomic_DNA"/>
</dbReference>
<evidence type="ECO:0000313" key="3">
    <source>
        <dbReference type="EMBL" id="KAF5847710.1"/>
    </source>
</evidence>
<dbReference type="Pfam" id="PF20684">
    <property type="entry name" value="Fung_rhodopsin"/>
    <property type="match status" value="1"/>
</dbReference>
<dbReference type="PANTHER" id="PTHR39614:SF2">
    <property type="entry name" value="INTEGRAL MEMBRANE PROTEIN"/>
    <property type="match status" value="1"/>
</dbReference>
<keyword evidence="1" id="KW-0812">Transmembrane</keyword>
<reference evidence="3" key="1">
    <citation type="submission" date="2019-11" db="EMBL/GenBank/DDBJ databases">
        <title>Bipolaris sorokiniana Genome sequencing.</title>
        <authorList>
            <person name="Wang H."/>
        </authorList>
    </citation>
    <scope>NUCLEOTIDE SEQUENCE</scope>
</reference>
<feature type="transmembrane region" description="Helical" evidence="1">
    <location>
        <begin position="214"/>
        <end position="234"/>
    </location>
</feature>
<sequence length="410" mass="45588">MAAVEVPPVDRSYRWADITDDDQSGVLYIVTFLSFTYTSLTFLARIFIKWRVLGLDDAAMLLAQVANLVQFSLLLLSLSAGLAKSFGTLTDEQYARMAWAYSSNQVVVYICLGFSKLSTILLVQRLFTREMRNAWKTCVFITGVIAVWTIASAFLVSIGCPTDTLSPRTSSQICDGIENRYLFVTATDALTDFILALTPTYLVRNLQMSISFKLQVLGIFGLRLPLLLLTSLFFQSWRRALHSANPGVERVGALELQQCQVCASLLTSTMPCLKSFIQSFDTGSGVKPGFGYSSKSSGKYGHNYTICHSASQSARHEVYDMSVLMTTRTGGSISPESRHEREGIVRAEERLSIVQEDAITGTKSIDLERRSSQRSTEQLFIRKDVEWTVKNEPAHIDAGAYVPGKLRLPK</sequence>